<reference evidence="2" key="1">
    <citation type="submission" date="2020-12" db="EMBL/GenBank/DDBJ databases">
        <title>Leucobacter sp. CAS1, isolated from Chromium sludge.</title>
        <authorList>
            <person name="Xu Z."/>
        </authorList>
    </citation>
    <scope>NUCLEOTIDE SEQUENCE</scope>
    <source>
        <strain evidence="2">CSA1</strain>
    </source>
</reference>
<keyword evidence="3" id="KW-1185">Reference proteome</keyword>
<protein>
    <submittedName>
        <fullName evidence="2">Uncharacterized protein</fullName>
    </submittedName>
</protein>
<sequence>MPDRFIPPRWRTALRGIRATLYVLVAGAGIAAMTLTPTTIAGTIGEPLMYWWASLATVGALTALWGVTADRYRIEWVASWPATGGTLVYAATVWGLVAQGESTRSTQAFIVTALTVALAYRGVELAAHAAKLRADHHRGK</sequence>
<feature type="transmembrane region" description="Helical" evidence="1">
    <location>
        <begin position="21"/>
        <end position="44"/>
    </location>
</feature>
<evidence type="ECO:0000313" key="2">
    <source>
        <dbReference type="EMBL" id="MBK0418267.1"/>
    </source>
</evidence>
<organism evidence="2 3">
    <name type="scientific">Leucobacter chromiisoli</name>
    <dbReference type="NCBI Taxonomy" id="2796471"/>
    <lineage>
        <taxon>Bacteria</taxon>
        <taxon>Bacillati</taxon>
        <taxon>Actinomycetota</taxon>
        <taxon>Actinomycetes</taxon>
        <taxon>Micrococcales</taxon>
        <taxon>Microbacteriaceae</taxon>
        <taxon>Leucobacter</taxon>
    </lineage>
</organism>
<accession>A0A934Q827</accession>
<proteinExistence type="predicted"/>
<keyword evidence="1" id="KW-0472">Membrane</keyword>
<dbReference type="EMBL" id="JAEHOH010000006">
    <property type="protein sequence ID" value="MBK0418267.1"/>
    <property type="molecule type" value="Genomic_DNA"/>
</dbReference>
<dbReference type="Proteomes" id="UP000608530">
    <property type="component" value="Unassembled WGS sequence"/>
</dbReference>
<evidence type="ECO:0000313" key="3">
    <source>
        <dbReference type="Proteomes" id="UP000608530"/>
    </source>
</evidence>
<feature type="transmembrane region" description="Helical" evidence="1">
    <location>
        <begin position="109"/>
        <end position="130"/>
    </location>
</feature>
<keyword evidence="1" id="KW-1133">Transmembrane helix</keyword>
<dbReference type="AlphaFoldDB" id="A0A934Q827"/>
<dbReference type="RefSeq" id="WP_200114294.1">
    <property type="nucleotide sequence ID" value="NZ_JAEHOH010000006.1"/>
</dbReference>
<gene>
    <name evidence="2" type="ORF">JD276_04380</name>
</gene>
<feature type="transmembrane region" description="Helical" evidence="1">
    <location>
        <begin position="76"/>
        <end position="97"/>
    </location>
</feature>
<name>A0A934Q827_9MICO</name>
<comment type="caution">
    <text evidence="2">The sequence shown here is derived from an EMBL/GenBank/DDBJ whole genome shotgun (WGS) entry which is preliminary data.</text>
</comment>
<evidence type="ECO:0000256" key="1">
    <source>
        <dbReference type="SAM" id="Phobius"/>
    </source>
</evidence>
<feature type="transmembrane region" description="Helical" evidence="1">
    <location>
        <begin position="50"/>
        <end position="69"/>
    </location>
</feature>
<keyword evidence="1" id="KW-0812">Transmembrane</keyword>